<accession>A0A9D4DVC3</accession>
<keyword evidence="3" id="KW-0732">Signal</keyword>
<feature type="disulfide bond" evidence="9">
    <location>
        <begin position="24"/>
        <end position="34"/>
    </location>
</feature>
<dbReference type="InterPro" id="IPR036772">
    <property type="entry name" value="SRCR-like_dom_sf"/>
</dbReference>
<organism evidence="11 12">
    <name type="scientific">Dreissena polymorpha</name>
    <name type="common">Zebra mussel</name>
    <name type="synonym">Mytilus polymorpha</name>
    <dbReference type="NCBI Taxonomy" id="45954"/>
    <lineage>
        <taxon>Eukaryota</taxon>
        <taxon>Metazoa</taxon>
        <taxon>Spiralia</taxon>
        <taxon>Lophotrochozoa</taxon>
        <taxon>Mollusca</taxon>
        <taxon>Bivalvia</taxon>
        <taxon>Autobranchia</taxon>
        <taxon>Heteroconchia</taxon>
        <taxon>Euheterodonta</taxon>
        <taxon>Imparidentia</taxon>
        <taxon>Neoheterodontei</taxon>
        <taxon>Myida</taxon>
        <taxon>Dreissenoidea</taxon>
        <taxon>Dreissenidae</taxon>
        <taxon>Dreissena</taxon>
    </lineage>
</organism>
<gene>
    <name evidence="11" type="ORF">DPMN_169355</name>
</gene>
<comment type="caution">
    <text evidence="11">The sequence shown here is derived from an EMBL/GenBank/DDBJ whole genome shotgun (WGS) entry which is preliminary data.</text>
</comment>
<protein>
    <recommendedName>
        <fullName evidence="10">SRCR domain-containing protein</fullName>
    </recommendedName>
</protein>
<evidence type="ECO:0000256" key="8">
    <source>
        <dbReference type="ARBA" id="ARBA00023180"/>
    </source>
</evidence>
<evidence type="ECO:0000256" key="2">
    <source>
        <dbReference type="ARBA" id="ARBA00022692"/>
    </source>
</evidence>
<keyword evidence="8" id="KW-0325">Glycoprotein</keyword>
<feature type="disulfide bond" evidence="9">
    <location>
        <begin position="295"/>
        <end position="305"/>
    </location>
</feature>
<feature type="non-terminal residue" evidence="11">
    <location>
        <position position="716"/>
    </location>
</feature>
<evidence type="ECO:0000256" key="9">
    <source>
        <dbReference type="PROSITE-ProRule" id="PRU00196"/>
    </source>
</evidence>
<evidence type="ECO:0000256" key="7">
    <source>
        <dbReference type="ARBA" id="ARBA00023157"/>
    </source>
</evidence>
<sequence length="716" mass="79773">SLEYYTDGRYGLGRGPIFFKNLHCSGSEESIYNCFQYSSLACTAKDIGLMCVGCQNATLETPHGLLEHVNITNFGDVYSGSFIHGLPSQEFMFTCTPLGGWIELMNQCTNTVISNIRLTGRSYYYMEGFVDVLVGDTWFPVCGSAEINRELYTMDSSTANILCSMIGKRYETFIWNKKLLEEPGVTITSCIGNETSISRCRHLKGHECRYQAWIVCKDDSKYNIKTLQLENGSSPYEGRIAIYVDNTIGTVCFDGFDYEDAKVVCRMLGFSASSYYVDAYAVAEERYAMIKNLACSGNENHLNNCSYSVPSSLDTCQFKSTRVLCVECGGLIVSNGYVQSYDYKTTTATVRCHSDNPRTVQYICNRTGSWTSTISCRPIQIQGVRLVGINSTLLGGTVELKINNVWGTICDLGLRHAERQVLCRMMNYSHANDAGVLCGSFPEKVNISGISTMNMTYINNRSCAKDEHRSGLIVGWNLDCSSTDAFIGQCMYRNSFRHLSSLRDGNCAGSKILVCSECPQLNESRLIVSRGSLVYSEDGTTANLICSGGYFSNITSFRCQNGKWSANNVECVLRPPLNVTHVRLADGPNTNAGSFKRTLILTFFFHNNSQCGKLVTNFDDKMFLFNDSNIVMYGDCSFYKSYFGQLRAICENGTWKTIGNCIEYSKPLEVQGVRLVNGSNPAEGRVEMKVFDTWGTVCSDDFGMKEAEVICRMMGY</sequence>
<dbReference type="Pfam" id="PF00530">
    <property type="entry name" value="SRCR"/>
    <property type="match status" value="4"/>
</dbReference>
<keyword evidence="12" id="KW-1185">Reference proteome</keyword>
<evidence type="ECO:0000256" key="5">
    <source>
        <dbReference type="ARBA" id="ARBA00022989"/>
    </source>
</evidence>
<keyword evidence="6" id="KW-0472">Membrane</keyword>
<evidence type="ECO:0000256" key="3">
    <source>
        <dbReference type="ARBA" id="ARBA00022729"/>
    </source>
</evidence>
<dbReference type="PROSITE" id="PS00420">
    <property type="entry name" value="SRCR_1"/>
    <property type="match status" value="1"/>
</dbReference>
<proteinExistence type="predicted"/>
<reference evidence="11" key="2">
    <citation type="submission" date="2020-11" db="EMBL/GenBank/DDBJ databases">
        <authorList>
            <person name="McCartney M.A."/>
            <person name="Auch B."/>
            <person name="Kono T."/>
            <person name="Mallez S."/>
            <person name="Becker A."/>
            <person name="Gohl D.M."/>
            <person name="Silverstein K.A.T."/>
            <person name="Koren S."/>
            <person name="Bechman K.B."/>
            <person name="Herman A."/>
            <person name="Abrahante J.E."/>
            <person name="Garbe J."/>
        </authorList>
    </citation>
    <scope>NUCLEOTIDE SEQUENCE</scope>
    <source>
        <strain evidence="11">Duluth1</strain>
        <tissue evidence="11">Whole animal</tissue>
    </source>
</reference>
<dbReference type="SUPFAM" id="SSF56487">
    <property type="entry name" value="SRCR-like"/>
    <property type="match status" value="5"/>
</dbReference>
<dbReference type="PANTHER" id="PTHR48071">
    <property type="entry name" value="SRCR DOMAIN-CONTAINING PROTEIN"/>
    <property type="match status" value="1"/>
</dbReference>
<dbReference type="PANTHER" id="PTHR48071:SF18">
    <property type="entry name" value="DELETED IN MALIGNANT BRAIN TUMORS 1 PROTEIN-RELATED"/>
    <property type="match status" value="1"/>
</dbReference>
<feature type="non-terminal residue" evidence="11">
    <location>
        <position position="1"/>
    </location>
</feature>
<comment type="caution">
    <text evidence="9">Lacks conserved residue(s) required for the propagation of feature annotation.</text>
</comment>
<feature type="domain" description="SRCR" evidence="10">
    <location>
        <begin position="116"/>
        <end position="217"/>
    </location>
</feature>
<dbReference type="GO" id="GO:0016020">
    <property type="term" value="C:membrane"/>
    <property type="evidence" value="ECO:0007669"/>
    <property type="project" value="UniProtKB-SubCell"/>
</dbReference>
<dbReference type="AlphaFoldDB" id="A0A9D4DVC3"/>
<dbReference type="Gene3D" id="3.10.250.10">
    <property type="entry name" value="SRCR-like domain"/>
    <property type="match status" value="4"/>
</dbReference>
<feature type="domain" description="SRCR" evidence="10">
    <location>
        <begin position="384"/>
        <end position="516"/>
    </location>
</feature>
<comment type="subcellular location">
    <subcellularLocation>
        <location evidence="1">Membrane</location>
        <topology evidence="1">Single-pass membrane protein</topology>
    </subcellularLocation>
</comment>
<feature type="disulfide bond" evidence="9">
    <location>
        <begin position="190"/>
        <end position="200"/>
    </location>
</feature>
<keyword evidence="4" id="KW-0677">Repeat</keyword>
<dbReference type="Proteomes" id="UP000828390">
    <property type="component" value="Unassembled WGS sequence"/>
</dbReference>
<keyword evidence="2" id="KW-0812">Transmembrane</keyword>
<dbReference type="SMART" id="SM00202">
    <property type="entry name" value="SR"/>
    <property type="match status" value="3"/>
</dbReference>
<evidence type="ECO:0000259" key="10">
    <source>
        <dbReference type="PROSITE" id="PS50287"/>
    </source>
</evidence>
<evidence type="ECO:0000313" key="11">
    <source>
        <dbReference type="EMBL" id="KAH3768143.1"/>
    </source>
</evidence>
<evidence type="ECO:0000313" key="12">
    <source>
        <dbReference type="Proteomes" id="UP000828390"/>
    </source>
</evidence>
<feature type="domain" description="SRCR" evidence="10">
    <location>
        <begin position="673"/>
        <end position="716"/>
    </location>
</feature>
<evidence type="ECO:0000256" key="4">
    <source>
        <dbReference type="ARBA" id="ARBA00022737"/>
    </source>
</evidence>
<evidence type="ECO:0000256" key="6">
    <source>
        <dbReference type="ARBA" id="ARBA00023136"/>
    </source>
</evidence>
<reference evidence="11" key="1">
    <citation type="journal article" date="2019" name="bioRxiv">
        <title>The Genome of the Zebra Mussel, Dreissena polymorpha: A Resource for Invasive Species Research.</title>
        <authorList>
            <person name="McCartney M.A."/>
            <person name="Auch B."/>
            <person name="Kono T."/>
            <person name="Mallez S."/>
            <person name="Zhang Y."/>
            <person name="Obille A."/>
            <person name="Becker A."/>
            <person name="Abrahante J.E."/>
            <person name="Garbe J."/>
            <person name="Badalamenti J.P."/>
            <person name="Herman A."/>
            <person name="Mangelson H."/>
            <person name="Liachko I."/>
            <person name="Sullivan S."/>
            <person name="Sone E.D."/>
            <person name="Koren S."/>
            <person name="Silverstein K.A.T."/>
            <person name="Beckman K.B."/>
            <person name="Gohl D.M."/>
        </authorList>
    </citation>
    <scope>NUCLEOTIDE SEQUENCE</scope>
    <source>
        <strain evidence="11">Duluth1</strain>
        <tissue evidence="11">Whole animal</tissue>
    </source>
</reference>
<evidence type="ECO:0000256" key="1">
    <source>
        <dbReference type="ARBA" id="ARBA00004167"/>
    </source>
</evidence>
<feature type="disulfide bond" evidence="9">
    <location>
        <begin position="252"/>
        <end position="316"/>
    </location>
</feature>
<dbReference type="FunFam" id="3.10.250.10:FF:000016">
    <property type="entry name" value="Scavenger receptor cysteine-rich protein type 12"/>
    <property type="match status" value="1"/>
</dbReference>
<dbReference type="InterPro" id="IPR001190">
    <property type="entry name" value="SRCR"/>
</dbReference>
<feature type="domain" description="SRCR" evidence="10">
    <location>
        <begin position="1"/>
        <end position="52"/>
    </location>
</feature>
<feature type="disulfide bond" evidence="9">
    <location>
        <begin position="480"/>
        <end position="490"/>
    </location>
</feature>
<name>A0A9D4DVC3_DREPO</name>
<dbReference type="PROSITE" id="PS50287">
    <property type="entry name" value="SRCR_2"/>
    <property type="match status" value="5"/>
</dbReference>
<keyword evidence="5" id="KW-1133">Transmembrane helix</keyword>
<keyword evidence="7 9" id="KW-1015">Disulfide bond</keyword>
<dbReference type="PRINTS" id="PR00258">
    <property type="entry name" value="SPERACTRCPTR"/>
</dbReference>
<dbReference type="EMBL" id="JAIWYP010000009">
    <property type="protein sequence ID" value="KAH3768143.1"/>
    <property type="molecule type" value="Genomic_DNA"/>
</dbReference>
<feature type="domain" description="SRCR" evidence="10">
    <location>
        <begin position="227"/>
        <end position="329"/>
    </location>
</feature>